<evidence type="ECO:0000313" key="9">
    <source>
        <dbReference type="EMBL" id="KAH7352572.1"/>
    </source>
</evidence>
<dbReference type="InterPro" id="IPR055154">
    <property type="entry name" value="GULLO2-like_C"/>
</dbReference>
<keyword evidence="10" id="KW-1185">Reference proteome</keyword>
<comment type="catalytic activity">
    <reaction evidence="6">
        <text>L-gulono-1,4-lactone + O2 = L-ascorbate + H2O2 + H(+)</text>
        <dbReference type="Rhea" id="RHEA:32363"/>
        <dbReference type="ChEBI" id="CHEBI:15378"/>
        <dbReference type="ChEBI" id="CHEBI:15379"/>
        <dbReference type="ChEBI" id="CHEBI:16240"/>
        <dbReference type="ChEBI" id="CHEBI:17587"/>
        <dbReference type="ChEBI" id="CHEBI:38290"/>
        <dbReference type="EC" id="1.1.3.8"/>
    </reaction>
</comment>
<dbReference type="SUPFAM" id="SSF56176">
    <property type="entry name" value="FAD-binding/transporter-associated domain-like"/>
    <property type="match status" value="1"/>
</dbReference>
<protein>
    <recommendedName>
        <fullName evidence="3">L-gulonolactone oxidase</fullName>
        <ecNumber evidence="3">1.1.3.8</ecNumber>
    </recommendedName>
</protein>
<accession>A0A8T2SMC7</accession>
<reference evidence="9" key="1">
    <citation type="submission" date="2021-08" db="EMBL/GenBank/DDBJ databases">
        <title>WGS assembly of Ceratopteris richardii.</title>
        <authorList>
            <person name="Marchant D.B."/>
            <person name="Chen G."/>
            <person name="Jenkins J."/>
            <person name="Shu S."/>
            <person name="Leebens-Mack J."/>
            <person name="Grimwood J."/>
            <person name="Schmutz J."/>
            <person name="Soltis P."/>
            <person name="Soltis D."/>
            <person name="Chen Z.-H."/>
        </authorList>
    </citation>
    <scope>NUCLEOTIDE SEQUENCE</scope>
    <source>
        <strain evidence="9">Whitten #5841</strain>
        <tissue evidence="9">Leaf</tissue>
    </source>
</reference>
<dbReference type="GO" id="GO:0019853">
    <property type="term" value="P:L-ascorbic acid biosynthetic process"/>
    <property type="evidence" value="ECO:0007669"/>
    <property type="project" value="UniProtKB-KW"/>
</dbReference>
<dbReference type="Proteomes" id="UP000825935">
    <property type="component" value="Chromosome 19"/>
</dbReference>
<dbReference type="InterPro" id="IPR010030">
    <property type="entry name" value="GULO_Plant"/>
</dbReference>
<feature type="signal peptide" evidence="7">
    <location>
        <begin position="1"/>
        <end position="31"/>
    </location>
</feature>
<comment type="caution">
    <text evidence="9">The sequence shown here is derived from an EMBL/GenBank/DDBJ whole genome shotgun (WGS) entry which is preliminary data.</text>
</comment>
<dbReference type="InterPro" id="IPR007173">
    <property type="entry name" value="ALO_C"/>
</dbReference>
<dbReference type="InterPro" id="IPR006094">
    <property type="entry name" value="Oxid_FAD_bind_N"/>
</dbReference>
<dbReference type="GO" id="GO:0016020">
    <property type="term" value="C:membrane"/>
    <property type="evidence" value="ECO:0007669"/>
    <property type="project" value="InterPro"/>
</dbReference>
<name>A0A8T2SMC7_CERRI</name>
<sequence>MNVSPSKQPINSFVTWLLLVVLMVHSKAVLSVSKLPPPEICGEDGCTIVNYQGVWNDRGSCKAANAAYPRTEEELLRAVADGVRQGRKMKVVTEIGHSLSKLSCPDGEEGLLISTRYYASVKSVHVNKSEMTASVDAGVQLRDFVRALAEDGVTVPHTPLWDGVSMGGVIATASHGSGFFGGRGSVVSEYVTALRMVIPASADDGYAKIITLRRGDEDFRAAQVSLGLLGVVSKITFSVMPMFKRSLTIQLAADDDLEDRLLPFSRKYDFASLFWVPSAAKVLYKLETAVSTEEPGDGSNGFPLVQPMPVSRIRAMRSQQDAVERSGDTSELCAAGKSMVESRFSSGDGFQSSPGRFDGYPVVGFNHRMQTVGGCQVDDALIKPSDASDNQERWTCKWDPREDQRIFYFHTAVAVPLENAAAFVRDVKRLRDASPQAMCVLNMFGGIHVRFVSASSAFLGDQKDSAVFELVFYRSLEPGQGRLHQDVIDEIEQMMLFKYNGKPHWGKNRDIAFQGVSGKVVSNDRFLAVKTKLDPDGLFSSSWSDALLGLHDTFWTIDHDHCALEGVCICREDRHCAPSLGYTCQPGRVFSAAKVCRRSSSNFE</sequence>
<comment type="pathway">
    <text evidence="1">Cofactor biosynthesis; L-ascorbate biosynthesis.</text>
</comment>
<evidence type="ECO:0000259" key="8">
    <source>
        <dbReference type="PROSITE" id="PS51387"/>
    </source>
</evidence>
<keyword evidence="7" id="KW-0732">Signal</keyword>
<dbReference type="OMA" id="NDNNTEW"/>
<evidence type="ECO:0000256" key="1">
    <source>
        <dbReference type="ARBA" id="ARBA00005147"/>
    </source>
</evidence>
<evidence type="ECO:0000256" key="5">
    <source>
        <dbReference type="ARBA" id="ARBA00023002"/>
    </source>
</evidence>
<dbReference type="InterPro" id="IPR016169">
    <property type="entry name" value="FAD-bd_PCMH_sub2"/>
</dbReference>
<evidence type="ECO:0000256" key="3">
    <source>
        <dbReference type="ARBA" id="ARBA00013121"/>
    </source>
</evidence>
<dbReference type="PROSITE" id="PS51387">
    <property type="entry name" value="FAD_PCMH"/>
    <property type="match status" value="1"/>
</dbReference>
<dbReference type="PANTHER" id="PTHR13878:SF67">
    <property type="entry name" value="L-GULONOLACTONE OXIDASE 5"/>
    <property type="match status" value="1"/>
</dbReference>
<dbReference type="PANTHER" id="PTHR13878">
    <property type="entry name" value="GULONOLACTONE OXIDASE"/>
    <property type="match status" value="1"/>
</dbReference>
<dbReference type="Pfam" id="PF22906">
    <property type="entry name" value="GULLO2-like_3rd"/>
    <property type="match status" value="1"/>
</dbReference>
<comment type="similarity">
    <text evidence="2">Belongs to the oxygen-dependent FAD-linked oxidoreductase family.</text>
</comment>
<gene>
    <name evidence="9" type="ORF">KP509_19G052200</name>
</gene>
<dbReference type="InterPro" id="IPR016166">
    <property type="entry name" value="FAD-bd_PCMH"/>
</dbReference>
<feature type="domain" description="FAD-binding PCMH-type" evidence="8">
    <location>
        <begin position="59"/>
        <end position="242"/>
    </location>
</feature>
<dbReference type="EC" id="1.1.3.8" evidence="3"/>
<evidence type="ECO:0000313" key="10">
    <source>
        <dbReference type="Proteomes" id="UP000825935"/>
    </source>
</evidence>
<evidence type="ECO:0000256" key="2">
    <source>
        <dbReference type="ARBA" id="ARBA00005466"/>
    </source>
</evidence>
<dbReference type="GO" id="GO:0050105">
    <property type="term" value="F:L-gulonolactone oxidase activity"/>
    <property type="evidence" value="ECO:0007669"/>
    <property type="project" value="UniProtKB-EC"/>
</dbReference>
<dbReference type="OrthoDB" id="610608at2759"/>
<dbReference type="Pfam" id="PF04030">
    <property type="entry name" value="ALO"/>
    <property type="match status" value="1"/>
</dbReference>
<keyword evidence="5" id="KW-0560">Oxidoreductase</keyword>
<dbReference type="Gene3D" id="3.30.465.10">
    <property type="match status" value="1"/>
</dbReference>
<dbReference type="GO" id="GO:0071949">
    <property type="term" value="F:FAD binding"/>
    <property type="evidence" value="ECO:0007669"/>
    <property type="project" value="InterPro"/>
</dbReference>
<dbReference type="Gene3D" id="3.30.70.2520">
    <property type="match status" value="1"/>
</dbReference>
<dbReference type="AlphaFoldDB" id="A0A8T2SMC7"/>
<dbReference type="EMBL" id="CM035424">
    <property type="protein sequence ID" value="KAH7352572.1"/>
    <property type="molecule type" value="Genomic_DNA"/>
</dbReference>
<dbReference type="Pfam" id="PF01565">
    <property type="entry name" value="FAD_binding_4"/>
    <property type="match status" value="1"/>
</dbReference>
<organism evidence="9 10">
    <name type="scientific">Ceratopteris richardii</name>
    <name type="common">Triangle waterfern</name>
    <dbReference type="NCBI Taxonomy" id="49495"/>
    <lineage>
        <taxon>Eukaryota</taxon>
        <taxon>Viridiplantae</taxon>
        <taxon>Streptophyta</taxon>
        <taxon>Embryophyta</taxon>
        <taxon>Tracheophyta</taxon>
        <taxon>Polypodiopsida</taxon>
        <taxon>Polypodiidae</taxon>
        <taxon>Polypodiales</taxon>
        <taxon>Pteridineae</taxon>
        <taxon>Pteridaceae</taxon>
        <taxon>Parkerioideae</taxon>
        <taxon>Ceratopteris</taxon>
    </lineage>
</organism>
<keyword evidence="4" id="KW-0060">Ascorbate biosynthesis</keyword>
<dbReference type="GO" id="GO:0003885">
    <property type="term" value="F:D-arabinono-1,4-lactone oxidase activity"/>
    <property type="evidence" value="ECO:0007669"/>
    <property type="project" value="InterPro"/>
</dbReference>
<feature type="chain" id="PRO_5035823950" description="L-gulonolactone oxidase" evidence="7">
    <location>
        <begin position="32"/>
        <end position="604"/>
    </location>
</feature>
<evidence type="ECO:0000256" key="4">
    <source>
        <dbReference type="ARBA" id="ARBA00022644"/>
    </source>
</evidence>
<dbReference type="NCBIfam" id="TIGR01677">
    <property type="entry name" value="pln_FAD_oxido"/>
    <property type="match status" value="1"/>
</dbReference>
<evidence type="ECO:0000256" key="7">
    <source>
        <dbReference type="SAM" id="SignalP"/>
    </source>
</evidence>
<dbReference type="InterPro" id="IPR050432">
    <property type="entry name" value="FAD-linked_Oxidoreductases_BP"/>
</dbReference>
<evidence type="ECO:0000256" key="6">
    <source>
        <dbReference type="ARBA" id="ARBA00048083"/>
    </source>
</evidence>
<dbReference type="InterPro" id="IPR036318">
    <property type="entry name" value="FAD-bd_PCMH-like_sf"/>
</dbReference>
<proteinExistence type="inferred from homology"/>